<dbReference type="EMBL" id="SMCN01000006">
    <property type="protein sequence ID" value="TCV85026.1"/>
    <property type="molecule type" value="Genomic_DNA"/>
</dbReference>
<evidence type="ECO:0000313" key="3">
    <source>
        <dbReference type="EMBL" id="TCV85026.1"/>
    </source>
</evidence>
<dbReference type="SUPFAM" id="SSF50475">
    <property type="entry name" value="FMN-binding split barrel"/>
    <property type="match status" value="1"/>
</dbReference>
<sequence length="214" mass="24176">MAQLDVGIVDYDIRLVGPVINTFSINPPKQETTMNEKIIDLEQVRAAYTALPQTFASTLMATVGATGEPEASYAAYVQHDGHYYVYVSELSAHTQNLLNNGRVCLLFVEDEDKAAHLFARQRVTYHCTATEIDRDTEAFEYLMALFEEKFGAFVKQLQKMQDFHLFRIRPQRGSFVQGFAKAFAIDGDDLNQIRHINDIGHKPRRTEAPDEAAA</sequence>
<evidence type="ECO:0000259" key="2">
    <source>
        <dbReference type="Pfam" id="PF01243"/>
    </source>
</evidence>
<feature type="domain" description="Pyridoxamine 5'-phosphate oxidase N-terminal" evidence="2">
    <location>
        <begin position="54"/>
        <end position="176"/>
    </location>
</feature>
<proteinExistence type="predicted"/>
<evidence type="ECO:0000256" key="1">
    <source>
        <dbReference type="ARBA" id="ARBA00023002"/>
    </source>
</evidence>
<dbReference type="PANTHER" id="PTHR35176:SF6">
    <property type="entry name" value="HEME OXYGENASE HI_0854-RELATED"/>
    <property type="match status" value="1"/>
</dbReference>
<dbReference type="InterPro" id="IPR052019">
    <property type="entry name" value="F420H2_bilvrd_red/Heme_oxyg"/>
</dbReference>
<dbReference type="Gene3D" id="2.30.110.10">
    <property type="entry name" value="Electron Transport, Fmn-binding Protein, Chain A"/>
    <property type="match status" value="1"/>
</dbReference>
<evidence type="ECO:0000313" key="4">
    <source>
        <dbReference type="Proteomes" id="UP000295649"/>
    </source>
</evidence>
<dbReference type="InterPro" id="IPR012349">
    <property type="entry name" value="Split_barrel_FMN-bd"/>
</dbReference>
<keyword evidence="1" id="KW-0560">Oxidoreductase</keyword>
<accession>A0ABY2CTQ3</accession>
<name>A0ABY2CTQ3_METMH</name>
<dbReference type="Pfam" id="PF01243">
    <property type="entry name" value="PNPOx_N"/>
    <property type="match status" value="1"/>
</dbReference>
<dbReference type="PANTHER" id="PTHR35176">
    <property type="entry name" value="HEME OXYGENASE HI_0854-RELATED"/>
    <property type="match status" value="1"/>
</dbReference>
<protein>
    <recommendedName>
        <fullName evidence="2">Pyridoxamine 5'-phosphate oxidase N-terminal domain-containing protein</fullName>
    </recommendedName>
</protein>
<dbReference type="InterPro" id="IPR011576">
    <property type="entry name" value="Pyridox_Oxase_N"/>
</dbReference>
<dbReference type="Proteomes" id="UP000295649">
    <property type="component" value="Unassembled WGS sequence"/>
</dbReference>
<comment type="caution">
    <text evidence="3">The sequence shown here is derived from an EMBL/GenBank/DDBJ whole genome shotgun (WGS) entry which is preliminary data.</text>
</comment>
<organism evidence="3 4">
    <name type="scientific">Methylomonas methanica</name>
    <dbReference type="NCBI Taxonomy" id="421"/>
    <lineage>
        <taxon>Bacteria</taxon>
        <taxon>Pseudomonadati</taxon>
        <taxon>Pseudomonadota</taxon>
        <taxon>Gammaproteobacteria</taxon>
        <taxon>Methylococcales</taxon>
        <taxon>Methylococcaceae</taxon>
        <taxon>Methylomonas</taxon>
    </lineage>
</organism>
<reference evidence="3 4" key="1">
    <citation type="submission" date="2019-03" db="EMBL/GenBank/DDBJ databases">
        <title>Systems level insights into methane cycling in arid and semi-arid ecosystems.</title>
        <authorList>
            <person name="Kalyuzhnaya M."/>
        </authorList>
    </citation>
    <scope>NUCLEOTIDE SEQUENCE [LARGE SCALE GENOMIC DNA]</scope>
    <source>
        <strain evidence="3 4">S-1</strain>
    </source>
</reference>
<gene>
    <name evidence="3" type="ORF">EDE11_106137</name>
</gene>
<keyword evidence="4" id="KW-1185">Reference proteome</keyword>